<evidence type="ECO:0000313" key="3">
    <source>
        <dbReference type="Proteomes" id="UP001341840"/>
    </source>
</evidence>
<comment type="caution">
    <text evidence="2">The sequence shown here is derived from an EMBL/GenBank/DDBJ whole genome shotgun (WGS) entry which is preliminary data.</text>
</comment>
<gene>
    <name evidence="2" type="ORF">PIB30_048769</name>
</gene>
<reference evidence="2 3" key="1">
    <citation type="journal article" date="2023" name="Plants (Basel)">
        <title>Bridging the Gap: Combining Genomics and Transcriptomics Approaches to Understand Stylosanthes scabra, an Orphan Legume from the Brazilian Caatinga.</title>
        <authorList>
            <person name="Ferreira-Neto J.R.C."/>
            <person name="da Silva M.D."/>
            <person name="Binneck E."/>
            <person name="de Melo N.F."/>
            <person name="da Silva R.H."/>
            <person name="de Melo A.L.T.M."/>
            <person name="Pandolfi V."/>
            <person name="Bustamante F.O."/>
            <person name="Brasileiro-Vidal A.C."/>
            <person name="Benko-Iseppon A.M."/>
        </authorList>
    </citation>
    <scope>NUCLEOTIDE SEQUENCE [LARGE SCALE GENOMIC DNA]</scope>
    <source>
        <tissue evidence="2">Leaves</tissue>
    </source>
</reference>
<sequence>MARSRFCKEEMGFFDLKLYHGGRIDYGIESIRYVGGETTIIAEMDSDWWSLYEAYSELRHLGYPRGNISSLWYKDPALPFTDENLMSFSTDVDSEEMY</sequence>
<dbReference type="Pfam" id="PF26130">
    <property type="entry name" value="PB1-like"/>
    <property type="match status" value="1"/>
</dbReference>
<evidence type="ECO:0000313" key="2">
    <source>
        <dbReference type="EMBL" id="MED6147966.1"/>
    </source>
</evidence>
<dbReference type="Proteomes" id="UP001341840">
    <property type="component" value="Unassembled WGS sequence"/>
</dbReference>
<protein>
    <recommendedName>
        <fullName evidence="1">PB1-like domain-containing protein</fullName>
    </recommendedName>
</protein>
<evidence type="ECO:0000259" key="1">
    <source>
        <dbReference type="Pfam" id="PF26130"/>
    </source>
</evidence>
<dbReference type="EMBL" id="JASCZI010090943">
    <property type="protein sequence ID" value="MED6147966.1"/>
    <property type="molecule type" value="Genomic_DNA"/>
</dbReference>
<dbReference type="InterPro" id="IPR058594">
    <property type="entry name" value="PB1-like_dom_pln"/>
</dbReference>
<feature type="domain" description="PB1-like" evidence="1">
    <location>
        <begin position="14"/>
        <end position="98"/>
    </location>
</feature>
<name>A0ABU6TGW2_9FABA</name>
<keyword evidence="3" id="KW-1185">Reference proteome</keyword>
<organism evidence="2 3">
    <name type="scientific">Stylosanthes scabra</name>
    <dbReference type="NCBI Taxonomy" id="79078"/>
    <lineage>
        <taxon>Eukaryota</taxon>
        <taxon>Viridiplantae</taxon>
        <taxon>Streptophyta</taxon>
        <taxon>Embryophyta</taxon>
        <taxon>Tracheophyta</taxon>
        <taxon>Spermatophyta</taxon>
        <taxon>Magnoliopsida</taxon>
        <taxon>eudicotyledons</taxon>
        <taxon>Gunneridae</taxon>
        <taxon>Pentapetalae</taxon>
        <taxon>rosids</taxon>
        <taxon>fabids</taxon>
        <taxon>Fabales</taxon>
        <taxon>Fabaceae</taxon>
        <taxon>Papilionoideae</taxon>
        <taxon>50 kb inversion clade</taxon>
        <taxon>dalbergioids sensu lato</taxon>
        <taxon>Dalbergieae</taxon>
        <taxon>Pterocarpus clade</taxon>
        <taxon>Stylosanthes</taxon>
    </lineage>
</organism>
<accession>A0ABU6TGW2</accession>
<proteinExistence type="predicted"/>